<proteinExistence type="predicted"/>
<feature type="transmembrane region" description="Helical" evidence="1">
    <location>
        <begin position="6"/>
        <end position="28"/>
    </location>
</feature>
<keyword evidence="3" id="KW-1185">Reference proteome</keyword>
<evidence type="ECO:0000256" key="1">
    <source>
        <dbReference type="SAM" id="Phobius"/>
    </source>
</evidence>
<accession>A0A6L7HZQ3</accession>
<protein>
    <submittedName>
        <fullName evidence="2">Pilus assembly protein</fullName>
    </submittedName>
</protein>
<organism evidence="2 3">
    <name type="scientific">Shewanella insulae</name>
    <dbReference type="NCBI Taxonomy" id="2681496"/>
    <lineage>
        <taxon>Bacteria</taxon>
        <taxon>Pseudomonadati</taxon>
        <taxon>Pseudomonadota</taxon>
        <taxon>Gammaproteobacteria</taxon>
        <taxon>Alteromonadales</taxon>
        <taxon>Shewanellaceae</taxon>
        <taxon>Shewanella</taxon>
    </lineage>
</organism>
<sequence length="215" mass="24122">MFEFSLALPFLIPIILVAMMLIVQWAFIYTSKSTLDAATVAAVRAGTLHHGNINEMRKGLAQGMMPLFAHGTSTGDTVQAYAKARVASLVQSQITILSPDRETFDRFKVRSKYHTGYVHEIPNNNLMFRDPAPKNVGNNRQLNVQDANLLQIEVRWCQKLIVPFANYIIKEIVTSPFYNPSREQLACNVLGLATGDTYLALTAQGLMRMQTPFRM</sequence>
<keyword evidence="1" id="KW-0812">Transmembrane</keyword>
<keyword evidence="1" id="KW-0472">Membrane</keyword>
<dbReference type="RefSeq" id="WP_160797234.1">
    <property type="nucleotide sequence ID" value="NZ_JAKEVE010000005.1"/>
</dbReference>
<reference evidence="2 3" key="1">
    <citation type="submission" date="2019-12" db="EMBL/GenBank/DDBJ databases">
        <title>Shewanella insulae sp. nov., isolated from a tidal flat.</title>
        <authorList>
            <person name="Yoon J.-H."/>
        </authorList>
    </citation>
    <scope>NUCLEOTIDE SEQUENCE [LARGE SCALE GENOMIC DNA]</scope>
    <source>
        <strain evidence="2 3">JBTF-M18</strain>
    </source>
</reference>
<dbReference type="EMBL" id="WRPA01000012">
    <property type="protein sequence ID" value="MXR69795.1"/>
    <property type="molecule type" value="Genomic_DNA"/>
</dbReference>
<comment type="caution">
    <text evidence="2">The sequence shown here is derived from an EMBL/GenBank/DDBJ whole genome shotgun (WGS) entry which is preliminary data.</text>
</comment>
<gene>
    <name evidence="2" type="ORF">GNT65_14125</name>
</gene>
<evidence type="ECO:0000313" key="3">
    <source>
        <dbReference type="Proteomes" id="UP000474778"/>
    </source>
</evidence>
<keyword evidence="1" id="KW-1133">Transmembrane helix</keyword>
<name>A0A6L7HZQ3_9GAMM</name>
<evidence type="ECO:0000313" key="2">
    <source>
        <dbReference type="EMBL" id="MXR69795.1"/>
    </source>
</evidence>
<dbReference type="Proteomes" id="UP000474778">
    <property type="component" value="Unassembled WGS sequence"/>
</dbReference>
<dbReference type="AlphaFoldDB" id="A0A6L7HZQ3"/>